<dbReference type="EMBL" id="CAXAMM010026336">
    <property type="protein sequence ID" value="CAK9058726.1"/>
    <property type="molecule type" value="Genomic_DNA"/>
</dbReference>
<accession>A0ABP0N4Q2</accession>
<organism evidence="2 3">
    <name type="scientific">Durusdinium trenchii</name>
    <dbReference type="NCBI Taxonomy" id="1381693"/>
    <lineage>
        <taxon>Eukaryota</taxon>
        <taxon>Sar</taxon>
        <taxon>Alveolata</taxon>
        <taxon>Dinophyceae</taxon>
        <taxon>Suessiales</taxon>
        <taxon>Symbiodiniaceae</taxon>
        <taxon>Durusdinium</taxon>
    </lineage>
</organism>
<dbReference type="Proteomes" id="UP001642464">
    <property type="component" value="Unassembled WGS sequence"/>
</dbReference>
<feature type="non-terminal residue" evidence="2">
    <location>
        <position position="196"/>
    </location>
</feature>
<evidence type="ECO:0008006" key="4">
    <source>
        <dbReference type="Google" id="ProtNLM"/>
    </source>
</evidence>
<keyword evidence="3" id="KW-1185">Reference proteome</keyword>
<feature type="compositionally biased region" description="Basic and acidic residues" evidence="1">
    <location>
        <begin position="163"/>
        <end position="175"/>
    </location>
</feature>
<sequence>MSANINEVHLTWESCAQVRRLLRDTHSIFELEKGQDAPTINVKFASLNSEVLLPLMKALRAEGGDEVLMVTVPDLETNNLEMVVLSDDEADAAPAPEVKRGAPPDSQPLFGDEELEPEALCADAPLDEPMETDGEGKGTEDVVLASPTGLDKIEDASEQEFTAEDKRQPLDDPKANAKSHMFEEDDTDSLAVKKLK</sequence>
<reference evidence="2 3" key="1">
    <citation type="submission" date="2024-02" db="EMBL/GenBank/DDBJ databases">
        <authorList>
            <person name="Chen Y."/>
            <person name="Shah S."/>
            <person name="Dougan E. K."/>
            <person name="Thang M."/>
            <person name="Chan C."/>
        </authorList>
    </citation>
    <scope>NUCLEOTIDE SEQUENCE [LARGE SCALE GENOMIC DNA]</scope>
</reference>
<proteinExistence type="predicted"/>
<protein>
    <recommendedName>
        <fullName evidence="4">Proliferating cell nuclear antigen</fullName>
    </recommendedName>
</protein>
<name>A0ABP0N4Q2_9DINO</name>
<evidence type="ECO:0000313" key="2">
    <source>
        <dbReference type="EMBL" id="CAK9058726.1"/>
    </source>
</evidence>
<feature type="region of interest" description="Disordered" evidence="1">
    <location>
        <begin position="91"/>
        <end position="196"/>
    </location>
</feature>
<comment type="caution">
    <text evidence="2">The sequence shown here is derived from an EMBL/GenBank/DDBJ whole genome shotgun (WGS) entry which is preliminary data.</text>
</comment>
<evidence type="ECO:0000256" key="1">
    <source>
        <dbReference type="SAM" id="MobiDB-lite"/>
    </source>
</evidence>
<gene>
    <name evidence="2" type="ORF">SCF082_LOCUS31248</name>
</gene>
<evidence type="ECO:0000313" key="3">
    <source>
        <dbReference type="Proteomes" id="UP001642464"/>
    </source>
</evidence>